<dbReference type="Pfam" id="PF23952">
    <property type="entry name" value="LRR_EndoS"/>
    <property type="match status" value="1"/>
</dbReference>
<dbReference type="PANTHER" id="PTHR46652">
    <property type="entry name" value="LEUCINE-RICH REPEAT AND IQ DOMAIN-CONTAINING PROTEIN 1-RELATED"/>
    <property type="match status" value="1"/>
</dbReference>
<evidence type="ECO:0000313" key="7">
    <source>
        <dbReference type="EMBL" id="AXG73183.1"/>
    </source>
</evidence>
<dbReference type="InterPro" id="IPR026444">
    <property type="entry name" value="Secre_tail"/>
</dbReference>
<evidence type="ECO:0000256" key="1">
    <source>
        <dbReference type="ARBA" id="ARBA00022614"/>
    </source>
</evidence>
<dbReference type="RefSeq" id="WP_114676946.1">
    <property type="nucleotide sequence ID" value="NZ_CP031188.1"/>
</dbReference>
<dbReference type="NCBIfam" id="TIGR01451">
    <property type="entry name" value="B_ant_repeat"/>
    <property type="match status" value="1"/>
</dbReference>
<dbReference type="OrthoDB" id="1110367at2"/>
<proteinExistence type="predicted"/>
<dbReference type="Proteomes" id="UP000253951">
    <property type="component" value="Chromosome"/>
</dbReference>
<dbReference type="InterPro" id="IPR050836">
    <property type="entry name" value="SDS22/Internalin_LRR"/>
</dbReference>
<dbReference type="SUPFAM" id="SSF52058">
    <property type="entry name" value="L domain-like"/>
    <property type="match status" value="1"/>
</dbReference>
<sequence length="720" mass="78129">MKQKLLFTLLFVAVMANAQIVNIPDVNFKNKLVNAAVATPNAYTAQDANGDYMVVDINSDGEIQESEAQAVYRLRLNNSNITDLTGIQYFTNLTHLKADNNNNLTLLDISNMTNLLDVNVQYCGLTSLDVTGCSNLEKLECGVNQLTSLDLSGASSLEFLTCSNNQLTSIDFSPVNLTYFYASDNPLIIVDLSAQSNLQGFSLYNCTDLTTVYIKNGSVQYFNSEEFGQCDSLDFVCVDDAEYDAAYGSILAAAGWDDDMNIEDIVITTTCPITGEEGNAITGTVRFDLDSNGCDTSDITQSFVKVTSIHDNNVNTIFTNSNGYYSFAAETGDYNVALDLNEMPYFTSTAAPVINFAALDGTSIVQDLCITPDGIHPDLEVVAATNWSMAPGFDTMFFLIYKNKGNQMLDGTISFSFDDAVLEHVSAIPAYDNLTSGLLSWDFADLEPFETRQIIVTLHLNSPTDTPPVNIDEEFDFTVLGTISQTDDTPEDNEVTFSQITTGSFDPNNIVCLQGASLSPDEIGEYLHYTINFENIGTGAAQFVVVTDEIDATKYDVNSLQVLNSSHAVNASLENNTITFRFDDIDLAPDAQGNVTFKIKSLNTIAVGESVMNDASIVFDFNEAIETNDAITTFEATAAAQNFTNATVSLYPNPATDVVTITANSAIKAIAVYDIQGRLLSNVEMNSSTTSFSLSANPSGVYFAKITTANGTTTEKIIKK</sequence>
<evidence type="ECO:0000259" key="5">
    <source>
        <dbReference type="Pfam" id="PF18962"/>
    </source>
</evidence>
<feature type="domain" description="Secretion system C-terminal sorting" evidence="5">
    <location>
        <begin position="650"/>
        <end position="718"/>
    </location>
</feature>
<feature type="signal peptide" evidence="4">
    <location>
        <begin position="1"/>
        <end position="18"/>
    </location>
</feature>
<keyword evidence="8" id="KW-1185">Reference proteome</keyword>
<dbReference type="EMBL" id="CP031188">
    <property type="protein sequence ID" value="AXG73183.1"/>
    <property type="molecule type" value="Genomic_DNA"/>
</dbReference>
<evidence type="ECO:0000256" key="4">
    <source>
        <dbReference type="SAM" id="SignalP"/>
    </source>
</evidence>
<keyword evidence="2 4" id="KW-0732">Signal</keyword>
<accession>A0A345H9C3</accession>
<dbReference type="Gene3D" id="3.80.10.10">
    <property type="entry name" value="Ribonuclease Inhibitor"/>
    <property type="match status" value="1"/>
</dbReference>
<gene>
    <name evidence="7" type="ORF">DVK85_02650</name>
</gene>
<feature type="domain" description="DUF7619" evidence="6">
    <location>
        <begin position="506"/>
        <end position="633"/>
    </location>
</feature>
<organism evidence="7 8">
    <name type="scientific">Flavobacterium arcticum</name>
    <dbReference type="NCBI Taxonomy" id="1784713"/>
    <lineage>
        <taxon>Bacteria</taxon>
        <taxon>Pseudomonadati</taxon>
        <taxon>Bacteroidota</taxon>
        <taxon>Flavobacteriia</taxon>
        <taxon>Flavobacteriales</taxon>
        <taxon>Flavobacteriaceae</taxon>
        <taxon>Flavobacterium</taxon>
    </lineage>
</organism>
<feature type="chain" id="PRO_5016758324" evidence="4">
    <location>
        <begin position="19"/>
        <end position="720"/>
    </location>
</feature>
<dbReference type="Pfam" id="PF24595">
    <property type="entry name" value="DUF7619"/>
    <property type="match status" value="1"/>
</dbReference>
<dbReference type="PANTHER" id="PTHR46652:SF3">
    <property type="entry name" value="LEUCINE-RICH REPEAT-CONTAINING PROTEIN 9"/>
    <property type="match status" value="1"/>
</dbReference>
<dbReference type="AlphaFoldDB" id="A0A345H9C3"/>
<protein>
    <submittedName>
        <fullName evidence="7">T9SS C-terminal target domain-containing protein</fullName>
    </submittedName>
</protein>
<dbReference type="KEGG" id="fat:DVK85_02650"/>
<evidence type="ECO:0000256" key="3">
    <source>
        <dbReference type="ARBA" id="ARBA00022737"/>
    </source>
</evidence>
<dbReference type="NCBIfam" id="TIGR04183">
    <property type="entry name" value="Por_Secre_tail"/>
    <property type="match status" value="1"/>
</dbReference>
<keyword evidence="1" id="KW-0433">Leucine-rich repeat</keyword>
<dbReference type="Pfam" id="PF18962">
    <property type="entry name" value="Por_Secre_tail"/>
    <property type="match status" value="1"/>
</dbReference>
<evidence type="ECO:0000313" key="8">
    <source>
        <dbReference type="Proteomes" id="UP000253951"/>
    </source>
</evidence>
<dbReference type="InterPro" id="IPR055353">
    <property type="entry name" value="DUF7619"/>
</dbReference>
<name>A0A345H9C3_9FLAO</name>
<evidence type="ECO:0000256" key="2">
    <source>
        <dbReference type="ARBA" id="ARBA00022729"/>
    </source>
</evidence>
<evidence type="ECO:0000259" key="6">
    <source>
        <dbReference type="Pfam" id="PF24595"/>
    </source>
</evidence>
<keyword evidence="3" id="KW-0677">Repeat</keyword>
<reference evidence="7 8" key="1">
    <citation type="submission" date="2018-07" db="EMBL/GenBank/DDBJ databases">
        <title>Complete genome sequence of Flavobacterium arcticum type strain SM1502T.</title>
        <authorList>
            <person name="Li Y."/>
            <person name="Li D.-D."/>
        </authorList>
    </citation>
    <scope>NUCLEOTIDE SEQUENCE [LARGE SCALE GENOMIC DNA]</scope>
    <source>
        <strain evidence="7 8">SM1502</strain>
    </source>
</reference>
<dbReference type="InterPro" id="IPR032675">
    <property type="entry name" value="LRR_dom_sf"/>
</dbReference>
<dbReference type="InterPro" id="IPR047589">
    <property type="entry name" value="DUF11_rpt"/>
</dbReference>